<reference evidence="8 9" key="1">
    <citation type="journal article" date="2014" name="Genome Announc.">
        <title>Comparative Genome Analysis of Two Isolates of the Fish Pathogen Piscirickettsia salmonis from Different Hosts Reveals Major Differences in Virulence-Associated Secretion Systems.</title>
        <authorList>
            <person name="Bohle H."/>
            <person name="Henriquez P."/>
            <person name="Grothusen H."/>
            <person name="Navas E."/>
            <person name="Sandoval A."/>
            <person name="Bustamante F."/>
            <person name="Bustos P."/>
            <person name="Mancilla M."/>
        </authorList>
    </citation>
    <scope>NUCLEOTIDE SEQUENCE [LARGE SCALE GENOMIC DNA]</scope>
    <source>
        <strain evidence="9">B1-32597</strain>
    </source>
</reference>
<keyword evidence="5" id="KW-0012">Acyltransferase</keyword>
<dbReference type="Gene3D" id="3.40.630.30">
    <property type="match status" value="1"/>
</dbReference>
<evidence type="ECO:0000313" key="9">
    <source>
        <dbReference type="Proteomes" id="UP000029558"/>
    </source>
</evidence>
<evidence type="ECO:0000256" key="1">
    <source>
        <dbReference type="ARBA" id="ARBA00009342"/>
    </source>
</evidence>
<dbReference type="PANTHER" id="PTHR36449">
    <property type="entry name" value="ACETYLTRANSFERASE-RELATED"/>
    <property type="match status" value="1"/>
</dbReference>
<evidence type="ECO:0000256" key="4">
    <source>
        <dbReference type="ARBA" id="ARBA00022679"/>
    </source>
</evidence>
<proteinExistence type="inferred from homology"/>
<dbReference type="Proteomes" id="UP000029558">
    <property type="component" value="Chromosome"/>
</dbReference>
<dbReference type="GO" id="GO:0016747">
    <property type="term" value="F:acyltransferase activity, transferring groups other than amino-acyl groups"/>
    <property type="evidence" value="ECO:0007669"/>
    <property type="project" value="InterPro"/>
</dbReference>
<keyword evidence="3" id="KW-1277">Toxin-antitoxin system</keyword>
<evidence type="ECO:0000256" key="3">
    <source>
        <dbReference type="ARBA" id="ARBA00022649"/>
    </source>
</evidence>
<keyword evidence="2" id="KW-0678">Repressor</keyword>
<dbReference type="InterPro" id="IPR016181">
    <property type="entry name" value="Acyl_CoA_acyltransferase"/>
</dbReference>
<gene>
    <name evidence="8" type="ORF">KU39_515</name>
</gene>
<organism evidence="8 9">
    <name type="scientific">Piscirickettsia salmonis</name>
    <dbReference type="NCBI Taxonomy" id="1238"/>
    <lineage>
        <taxon>Bacteria</taxon>
        <taxon>Pseudomonadati</taxon>
        <taxon>Pseudomonadota</taxon>
        <taxon>Gammaproteobacteria</taxon>
        <taxon>Thiotrichales</taxon>
        <taxon>Piscirickettsiaceae</taxon>
        <taxon>Piscirickettsia</taxon>
    </lineage>
</organism>
<evidence type="ECO:0000256" key="5">
    <source>
        <dbReference type="ARBA" id="ARBA00023315"/>
    </source>
</evidence>
<evidence type="ECO:0000256" key="2">
    <source>
        <dbReference type="ARBA" id="ARBA00022491"/>
    </source>
</evidence>
<name>A0AAC8VG25_PISSA</name>
<dbReference type="InterPro" id="IPR000182">
    <property type="entry name" value="GNAT_dom"/>
</dbReference>
<evidence type="ECO:0000259" key="7">
    <source>
        <dbReference type="Pfam" id="PF13508"/>
    </source>
</evidence>
<dbReference type="PANTHER" id="PTHR36449:SF1">
    <property type="entry name" value="ACETYLTRANSFERASE"/>
    <property type="match status" value="1"/>
</dbReference>
<dbReference type="EMBL" id="CP012508">
    <property type="protein sequence ID" value="ALB21699.1"/>
    <property type="molecule type" value="Genomic_DNA"/>
</dbReference>
<feature type="domain" description="N-acetyltransferase" evidence="7">
    <location>
        <begin position="42"/>
        <end position="144"/>
    </location>
</feature>
<evidence type="ECO:0000313" key="8">
    <source>
        <dbReference type="EMBL" id="ALB21699.1"/>
    </source>
</evidence>
<sequence length="169" mass="18876">MGEITPPELLESSHDTRGFDCGDIALNEWLQKRGLKNQTSDASRVYVITNRHRVIGYYALASGSVERMIVPGSIARNMPETIPVIVLGRLAVDLDYHDQKLGSGLLKDALIRCMLAADTIAAKAVMVHAISDRAKQFYTKNSFVQCPEIEMTLFISIKKIRQLLKNETK</sequence>
<protein>
    <submittedName>
        <fullName evidence="8">GCN5 family acetyltransferase</fullName>
    </submittedName>
</protein>
<dbReference type="AlphaFoldDB" id="A0AAC8VG25"/>
<dbReference type="SUPFAM" id="SSF55729">
    <property type="entry name" value="Acyl-CoA N-acyltransferases (Nat)"/>
    <property type="match status" value="1"/>
</dbReference>
<evidence type="ECO:0000256" key="6">
    <source>
        <dbReference type="ARBA" id="ARBA00049880"/>
    </source>
</evidence>
<keyword evidence="4" id="KW-0808">Transferase</keyword>
<accession>A0AAC8VG25</accession>
<comment type="catalytic activity">
    <reaction evidence="6">
        <text>glycyl-tRNA(Gly) + acetyl-CoA = N-acetylglycyl-tRNA(Gly) + CoA + H(+)</text>
        <dbReference type="Rhea" id="RHEA:81867"/>
        <dbReference type="Rhea" id="RHEA-COMP:9683"/>
        <dbReference type="Rhea" id="RHEA-COMP:19766"/>
        <dbReference type="ChEBI" id="CHEBI:15378"/>
        <dbReference type="ChEBI" id="CHEBI:57287"/>
        <dbReference type="ChEBI" id="CHEBI:57288"/>
        <dbReference type="ChEBI" id="CHEBI:78522"/>
        <dbReference type="ChEBI" id="CHEBI:232036"/>
    </reaction>
</comment>
<dbReference type="Pfam" id="PF13508">
    <property type="entry name" value="Acetyltransf_7"/>
    <property type="match status" value="1"/>
</dbReference>
<dbReference type="RefSeq" id="WP_017376502.1">
    <property type="nucleotide sequence ID" value="NZ_CP012508.1"/>
</dbReference>
<comment type="similarity">
    <text evidence="1">Belongs to the acetyltransferase family. GNAT subfamily.</text>
</comment>